<dbReference type="OrthoDB" id="2391883at2759"/>
<dbReference type="CDD" id="cd06503">
    <property type="entry name" value="ATP-synt_Fo_b"/>
    <property type="match status" value="1"/>
</dbReference>
<feature type="compositionally biased region" description="Basic and acidic residues" evidence="2">
    <location>
        <begin position="161"/>
        <end position="182"/>
    </location>
</feature>
<feature type="compositionally biased region" description="Pro residues" evidence="2">
    <location>
        <begin position="151"/>
        <end position="160"/>
    </location>
</feature>
<reference evidence="3" key="1">
    <citation type="submission" date="2021-06" db="EMBL/GenBank/DDBJ databases">
        <authorList>
            <person name="Kallberg Y."/>
            <person name="Tangrot J."/>
            <person name="Rosling A."/>
        </authorList>
    </citation>
    <scope>NUCLEOTIDE SEQUENCE</scope>
    <source>
        <strain evidence="3">IA702</strain>
    </source>
</reference>
<evidence type="ECO:0000313" key="4">
    <source>
        <dbReference type="Proteomes" id="UP000789572"/>
    </source>
</evidence>
<feature type="compositionally biased region" description="Polar residues" evidence="2">
    <location>
        <begin position="36"/>
        <end position="63"/>
    </location>
</feature>
<feature type="region of interest" description="Disordered" evidence="2">
    <location>
        <begin position="104"/>
        <end position="183"/>
    </location>
</feature>
<proteinExistence type="predicted"/>
<feature type="coiled-coil region" evidence="1">
    <location>
        <begin position="189"/>
        <end position="314"/>
    </location>
</feature>
<gene>
    <name evidence="3" type="ORF">POCULU_LOCUS1483</name>
</gene>
<evidence type="ECO:0000256" key="1">
    <source>
        <dbReference type="SAM" id="Coils"/>
    </source>
</evidence>
<evidence type="ECO:0000313" key="3">
    <source>
        <dbReference type="EMBL" id="CAG8479866.1"/>
    </source>
</evidence>
<protein>
    <submittedName>
        <fullName evidence="3">8651_t:CDS:1</fullName>
    </submittedName>
</protein>
<evidence type="ECO:0000256" key="2">
    <source>
        <dbReference type="SAM" id="MobiDB-lite"/>
    </source>
</evidence>
<keyword evidence="4" id="KW-1185">Reference proteome</keyword>
<sequence>MHSLHSNFSKPAEDAKDAKEPLPDDILTDQKRSRRLSNINIHGISTSDVGSPNQRPIDSTATLSGRLMPDLMYSNEYNEPNAYQKDQLRNERIYNLQPYYNQTGAEATRRSARKPINRPITSNASAPNLFDNVKPPGEHGKGIPQKQKPLSPQPFRPPPRTPKDVRAKDNSDNDSDDVRGQDLLRYAPREQISLLASKLEKTKNKLKAKAEESRTLRREADEKYRQYEEQIQELRNELSNVNQLNNSYTEACREKEELTKQVNKAKEEKEAILAKHENDRLLQQRAHESAEAEVRKLRKEMQKLKEEASAYQSALGSATNIRWSDDDSNNSVQLTKAINDLQHLLSDLCKVKGASVKINEEAAAELLRQYKCETKMTDKRPKPVLSACLQRLVLETIFSHIDAFINGSLEIATNGRQPPDEDLEASIISTTSHLVSLVSQFSSSRKGTDQLTTITPIKIRQQIYAILGSRAFVNSSHPFIKNLTDDLVTTMSRYRVLTLEGRKKEEAMMEVHDLIQQAIHLYFGFHAQEPVPDFKFFFESGEKLTPSMMAGPWSEDEVENLEVEICSFPLVRIADTNRVLSKAQVIPRGKNGMDELDEETYKDSFF</sequence>
<name>A0A9N8ZA86_9GLOM</name>
<accession>A0A9N8ZA86</accession>
<dbReference type="AlphaFoldDB" id="A0A9N8ZA86"/>
<comment type="caution">
    <text evidence="3">The sequence shown here is derived from an EMBL/GenBank/DDBJ whole genome shotgun (WGS) entry which is preliminary data.</text>
</comment>
<keyword evidence="1" id="KW-0175">Coiled coil</keyword>
<dbReference type="EMBL" id="CAJVPJ010000112">
    <property type="protein sequence ID" value="CAG8479866.1"/>
    <property type="molecule type" value="Genomic_DNA"/>
</dbReference>
<feature type="compositionally biased region" description="Basic and acidic residues" evidence="2">
    <location>
        <begin position="11"/>
        <end position="22"/>
    </location>
</feature>
<organism evidence="3 4">
    <name type="scientific">Paraglomus occultum</name>
    <dbReference type="NCBI Taxonomy" id="144539"/>
    <lineage>
        <taxon>Eukaryota</taxon>
        <taxon>Fungi</taxon>
        <taxon>Fungi incertae sedis</taxon>
        <taxon>Mucoromycota</taxon>
        <taxon>Glomeromycotina</taxon>
        <taxon>Glomeromycetes</taxon>
        <taxon>Paraglomerales</taxon>
        <taxon>Paraglomeraceae</taxon>
        <taxon>Paraglomus</taxon>
    </lineage>
</organism>
<dbReference type="Proteomes" id="UP000789572">
    <property type="component" value="Unassembled WGS sequence"/>
</dbReference>
<feature type="region of interest" description="Disordered" evidence="2">
    <location>
        <begin position="1"/>
        <end position="63"/>
    </location>
</feature>